<protein>
    <submittedName>
        <fullName evidence="2">tRNA threonylcarbamoyl adenosine modification protein YeaZ</fullName>
    </submittedName>
</protein>
<dbReference type="RefSeq" id="WP_092064680.1">
    <property type="nucleotide sequence ID" value="NZ_FNIN01000004.1"/>
</dbReference>
<dbReference type="InterPro" id="IPR043129">
    <property type="entry name" value="ATPase_NBD"/>
</dbReference>
<accession>A0A1H0D525</accession>
<dbReference type="AlphaFoldDB" id="A0A1H0D525"/>
<dbReference type="STRING" id="206665.SAMN04488516_10432"/>
<proteinExistence type="predicted"/>
<dbReference type="InterPro" id="IPR000905">
    <property type="entry name" value="Gcp-like_dom"/>
</dbReference>
<sequence length="250" mass="27703">MTSCESLNNKKYLLVLNGVEDYLQVVLGTKDRLLWAWQAFTFQKGMLFLGPQLEYLFSSLAISPNQLKSIVLVSGPGSFTGLRLTFAHAYGLALGAQVPLGSIEYLPLVAKSIPLKKEIWVLTYSRQKEVYIQGFDSKKSPLTPPKAINLSQAQEILKKRPSDIILTGSGLRKHPQILSWGFTTLEETFDTPLPQVLLKEAFCAKSSSNAPLPIYLRASNAEDNLEKIIQQTGLSLKEAQKKLFSGSKIS</sequence>
<evidence type="ECO:0000313" key="3">
    <source>
        <dbReference type="Proteomes" id="UP000199602"/>
    </source>
</evidence>
<organism evidence="2 3">
    <name type="scientific">Desulfonauticus submarinus</name>
    <dbReference type="NCBI Taxonomy" id="206665"/>
    <lineage>
        <taxon>Bacteria</taxon>
        <taxon>Pseudomonadati</taxon>
        <taxon>Thermodesulfobacteriota</taxon>
        <taxon>Desulfovibrionia</taxon>
        <taxon>Desulfovibrionales</taxon>
        <taxon>Desulfonauticaceae</taxon>
        <taxon>Desulfonauticus</taxon>
    </lineage>
</organism>
<dbReference type="EMBL" id="FNIN01000004">
    <property type="protein sequence ID" value="SDN65270.1"/>
    <property type="molecule type" value="Genomic_DNA"/>
</dbReference>
<dbReference type="Gene3D" id="3.30.420.40">
    <property type="match status" value="1"/>
</dbReference>
<dbReference type="InterPro" id="IPR022496">
    <property type="entry name" value="T6A_TsaB"/>
</dbReference>
<gene>
    <name evidence="2" type="ORF">SAMN04488516_10432</name>
</gene>
<dbReference type="Proteomes" id="UP000199602">
    <property type="component" value="Unassembled WGS sequence"/>
</dbReference>
<dbReference type="GO" id="GO:0002949">
    <property type="term" value="P:tRNA threonylcarbamoyladenosine modification"/>
    <property type="evidence" value="ECO:0007669"/>
    <property type="project" value="InterPro"/>
</dbReference>
<evidence type="ECO:0000313" key="2">
    <source>
        <dbReference type="EMBL" id="SDN65270.1"/>
    </source>
</evidence>
<feature type="domain" description="Gcp-like" evidence="1">
    <location>
        <begin position="50"/>
        <end position="133"/>
    </location>
</feature>
<name>A0A1H0D525_9BACT</name>
<dbReference type="Gene3D" id="3.30.420.200">
    <property type="match status" value="1"/>
</dbReference>
<dbReference type="Pfam" id="PF00814">
    <property type="entry name" value="TsaD"/>
    <property type="match status" value="1"/>
</dbReference>
<evidence type="ECO:0000259" key="1">
    <source>
        <dbReference type="Pfam" id="PF00814"/>
    </source>
</evidence>
<keyword evidence="3" id="KW-1185">Reference proteome</keyword>
<reference evidence="2 3" key="1">
    <citation type="submission" date="2016-10" db="EMBL/GenBank/DDBJ databases">
        <authorList>
            <person name="de Groot N.N."/>
        </authorList>
    </citation>
    <scope>NUCLEOTIDE SEQUENCE [LARGE SCALE GENOMIC DNA]</scope>
    <source>
        <strain evidence="2 3">DSM 15269</strain>
    </source>
</reference>
<dbReference type="OrthoDB" id="9809995at2"/>
<dbReference type="SUPFAM" id="SSF53067">
    <property type="entry name" value="Actin-like ATPase domain"/>
    <property type="match status" value="1"/>
</dbReference>
<dbReference type="NCBIfam" id="TIGR03725">
    <property type="entry name" value="T6A_YeaZ"/>
    <property type="match status" value="1"/>
</dbReference>